<reference evidence="2" key="1">
    <citation type="submission" date="2016-04" db="EMBL/GenBank/DDBJ databases">
        <title>First venom gland transcriptomic analysis of Iranian yellow scorpion 'Odontobuthus doriae' with some new findings.</title>
        <authorList>
            <person name="Naderi Soorki M."/>
            <person name="Galehdari H."/>
            <person name="Jalali A."/>
        </authorList>
    </citation>
    <scope>NUCLEOTIDE SEQUENCE</scope>
</reference>
<sequence length="65" mass="7349">MDRSLLLILLAITLSNALFIPGLVKREQCSKAFGEKCRRDSECCGRWICAFDMYNTLRCGYEAGP</sequence>
<name>A0A173GNX5_ODODO</name>
<dbReference type="EMBL" id="KX027309">
    <property type="protein sequence ID" value="ANH56724.1"/>
    <property type="molecule type" value="mRNA"/>
</dbReference>
<proteinExistence type="evidence at transcript level"/>
<feature type="signal peptide" evidence="1">
    <location>
        <begin position="1"/>
        <end position="17"/>
    </location>
</feature>
<accession>A0A173GNX5</accession>
<organism evidence="2">
    <name type="scientific">Odontobuthus doriae</name>
    <name type="common">Yellow Iranian scorpion</name>
    <dbReference type="NCBI Taxonomy" id="342590"/>
    <lineage>
        <taxon>Eukaryota</taxon>
        <taxon>Metazoa</taxon>
        <taxon>Ecdysozoa</taxon>
        <taxon>Arthropoda</taxon>
        <taxon>Chelicerata</taxon>
        <taxon>Arachnida</taxon>
        <taxon>Scorpiones</taxon>
        <taxon>Buthida</taxon>
        <taxon>Buthoidea</taxon>
        <taxon>Buthidae</taxon>
        <taxon>Odontobuthus</taxon>
    </lineage>
</organism>
<feature type="chain" id="PRO_5008006532" evidence="1">
    <location>
        <begin position="18"/>
        <end position="65"/>
    </location>
</feature>
<keyword evidence="1" id="KW-0732">Signal</keyword>
<dbReference type="AlphaFoldDB" id="A0A173GNX5"/>
<evidence type="ECO:0000313" key="2">
    <source>
        <dbReference type="EMBL" id="ANH56724.1"/>
    </source>
</evidence>
<evidence type="ECO:0000256" key="1">
    <source>
        <dbReference type="SAM" id="SignalP"/>
    </source>
</evidence>
<gene>
    <name evidence="2" type="primary">PARNIA</name>
</gene>
<protein>
    <submittedName>
        <fullName evidence="2">PARNIA</fullName>
    </submittedName>
</protein>